<organism evidence="4 5">
    <name type="scientific">Pedobacter caeni</name>
    <dbReference type="NCBI Taxonomy" id="288992"/>
    <lineage>
        <taxon>Bacteria</taxon>
        <taxon>Pseudomonadati</taxon>
        <taxon>Bacteroidota</taxon>
        <taxon>Sphingobacteriia</taxon>
        <taxon>Sphingobacteriales</taxon>
        <taxon>Sphingobacteriaceae</taxon>
        <taxon>Pedobacter</taxon>
    </lineage>
</organism>
<dbReference type="GO" id="GO:0016989">
    <property type="term" value="F:sigma factor antagonist activity"/>
    <property type="evidence" value="ECO:0007669"/>
    <property type="project" value="TreeGrafter"/>
</dbReference>
<gene>
    <name evidence="4" type="ORF">SAMN04488522_102748</name>
</gene>
<protein>
    <submittedName>
        <fullName evidence="4">FecR family protein</fullName>
    </submittedName>
</protein>
<name>A0A1M5AHV8_9SPHI</name>
<evidence type="ECO:0000313" key="4">
    <source>
        <dbReference type="EMBL" id="SHF29725.1"/>
    </source>
</evidence>
<evidence type="ECO:0000259" key="2">
    <source>
        <dbReference type="Pfam" id="PF04773"/>
    </source>
</evidence>
<dbReference type="OrthoDB" id="1099963at2"/>
<dbReference type="Pfam" id="PF04773">
    <property type="entry name" value="FecR"/>
    <property type="match status" value="1"/>
</dbReference>
<keyword evidence="1" id="KW-0472">Membrane</keyword>
<dbReference type="STRING" id="288992.SAMN04488522_102748"/>
<dbReference type="PANTHER" id="PTHR30273:SF2">
    <property type="entry name" value="PROTEIN FECR"/>
    <property type="match status" value="1"/>
</dbReference>
<dbReference type="InterPro" id="IPR006860">
    <property type="entry name" value="FecR"/>
</dbReference>
<feature type="domain" description="FecR protein" evidence="2">
    <location>
        <begin position="174"/>
        <end position="269"/>
    </location>
</feature>
<dbReference type="PIRSF" id="PIRSF018266">
    <property type="entry name" value="FecR"/>
    <property type="match status" value="1"/>
</dbReference>
<keyword evidence="5" id="KW-1185">Reference proteome</keyword>
<dbReference type="AlphaFoldDB" id="A0A1M5AHV8"/>
<feature type="transmembrane region" description="Helical" evidence="1">
    <location>
        <begin position="71"/>
        <end position="92"/>
    </location>
</feature>
<dbReference type="Gene3D" id="2.60.120.1440">
    <property type="match status" value="1"/>
</dbReference>
<keyword evidence="1" id="KW-1133">Transmembrane helix</keyword>
<sequence length="385" mass="42920">MNEQEAQELIDKYNNGTASPEERAWVDHWYIREASGKMLTQEQDFEHLDKEIWEGTLKRAGLSEKKAPSKIWYRITAAAAVLLFIAAGTYFYKTAEQPNALQKAKQYVQDIPAGGNKAVLTLANGEKVVLTDVGAGKIAEQAGINISKTADGQLIYSINPSIAENENAPVGYNTIETPKGGQYQVNLPDGTRVWLNASSSLKYPTRFVAKERRVELRGEGYFEVARDLGKPFRLMSNKQEVEVLGTHFNVNAYPDENGIRTTLLEGSVKVKESGHQAILKPGQQAVLKGNTIKVDEADTEMATAWKEGYFMFKNASLQTLMRQLSRWYDVEVIYAGDIPPTLFSGKVHRNTSLAQTLELLSFSKVNFKIEGKKMSILSPSAKKFK</sequence>
<dbReference type="PANTHER" id="PTHR30273">
    <property type="entry name" value="PERIPLASMIC SIGNAL SENSOR AND SIGMA FACTOR ACTIVATOR FECR-RELATED"/>
    <property type="match status" value="1"/>
</dbReference>
<evidence type="ECO:0000313" key="5">
    <source>
        <dbReference type="Proteomes" id="UP000184287"/>
    </source>
</evidence>
<evidence type="ECO:0000256" key="1">
    <source>
        <dbReference type="SAM" id="Phobius"/>
    </source>
</evidence>
<dbReference type="InterPro" id="IPR012373">
    <property type="entry name" value="Ferrdict_sens_TM"/>
</dbReference>
<dbReference type="RefSeq" id="WP_073230838.1">
    <property type="nucleotide sequence ID" value="NZ_FQUQ01000002.1"/>
</dbReference>
<dbReference type="Proteomes" id="UP000184287">
    <property type="component" value="Unassembled WGS sequence"/>
</dbReference>
<keyword evidence="1" id="KW-0812">Transmembrane</keyword>
<dbReference type="EMBL" id="FQUQ01000002">
    <property type="protein sequence ID" value="SHF29725.1"/>
    <property type="molecule type" value="Genomic_DNA"/>
</dbReference>
<evidence type="ECO:0000259" key="3">
    <source>
        <dbReference type="Pfam" id="PF16344"/>
    </source>
</evidence>
<proteinExistence type="predicted"/>
<dbReference type="Gene3D" id="3.55.50.30">
    <property type="match status" value="1"/>
</dbReference>
<dbReference type="Pfam" id="PF16344">
    <property type="entry name" value="FecR_C"/>
    <property type="match status" value="1"/>
</dbReference>
<accession>A0A1M5AHV8</accession>
<feature type="domain" description="Protein FecR C-terminal" evidence="3">
    <location>
        <begin position="309"/>
        <end position="374"/>
    </location>
</feature>
<dbReference type="InterPro" id="IPR032508">
    <property type="entry name" value="FecR_C"/>
</dbReference>
<dbReference type="FunFam" id="2.60.120.1440:FF:000001">
    <property type="entry name" value="Putative anti-sigma factor"/>
    <property type="match status" value="1"/>
</dbReference>
<reference evidence="5" key="1">
    <citation type="submission" date="2016-11" db="EMBL/GenBank/DDBJ databases">
        <authorList>
            <person name="Varghese N."/>
            <person name="Submissions S."/>
        </authorList>
    </citation>
    <scope>NUCLEOTIDE SEQUENCE [LARGE SCALE GENOMIC DNA]</scope>
    <source>
        <strain evidence="5">DSM 16990</strain>
    </source>
</reference>